<accession>A0A2R4CI57</accession>
<dbReference type="GO" id="GO:0005198">
    <property type="term" value="F:structural molecule activity"/>
    <property type="evidence" value="ECO:0007669"/>
    <property type="project" value="InterPro"/>
</dbReference>
<dbReference type="EMBL" id="CP028324">
    <property type="protein sequence ID" value="AVR99266.1"/>
    <property type="molecule type" value="Genomic_DNA"/>
</dbReference>
<dbReference type="PANTHER" id="PTHR38009:SF1">
    <property type="entry name" value="CONSERVED HYPOTHETICAL PHAGE TAIL PROTEIN"/>
    <property type="match status" value="1"/>
</dbReference>
<reference evidence="1 2" key="1">
    <citation type="submission" date="2018-03" db="EMBL/GenBank/DDBJ databases">
        <title>Massilia armeniaca sp. nov., isolated from desert soil.</title>
        <authorList>
            <person name="Huang H."/>
            <person name="Ren M."/>
        </authorList>
    </citation>
    <scope>NUCLEOTIDE SEQUENCE [LARGE SCALE GENOMIC DNA]</scope>
    <source>
        <strain evidence="1 2">ZMN-3</strain>
    </source>
</reference>
<proteinExistence type="predicted"/>
<dbReference type="NCBIfam" id="TIGR02241">
    <property type="entry name" value="conserved hypothetical phage tail region protein"/>
    <property type="match status" value="1"/>
</dbReference>
<sequence length="145" mass="15954">MPRAYSFRVVFGEKNLSNDASFQEVSGIGATMETESVQEGGENRYVLQLPKGVTHGPLVLKRGVGASNSALVRWCRATLESGLGQQVMTAPLTVYLLDPALEPLRAWLFANAYPTKWEASPFDANKNEVAIETISLVYTFCNRIL</sequence>
<evidence type="ECO:0000313" key="1">
    <source>
        <dbReference type="EMBL" id="AVR99266.1"/>
    </source>
</evidence>
<evidence type="ECO:0000313" key="2">
    <source>
        <dbReference type="Proteomes" id="UP000240505"/>
    </source>
</evidence>
<dbReference type="InterPro" id="IPR011747">
    <property type="entry name" value="CHP02241"/>
</dbReference>
<name>A0A2R4CI57_9BURK</name>
<dbReference type="Proteomes" id="UP000240505">
    <property type="component" value="Chromosome"/>
</dbReference>
<dbReference type="PANTHER" id="PTHR38009">
    <property type="entry name" value="CONSERVED HYPOTHETICAL PHAGE TAIL PROTEIN"/>
    <property type="match status" value="1"/>
</dbReference>
<keyword evidence="2" id="KW-1185">Reference proteome</keyword>
<dbReference type="Pfam" id="PF06841">
    <property type="entry name" value="Phage_T4_gp19"/>
    <property type="match status" value="1"/>
</dbReference>
<organism evidence="1 2">
    <name type="scientific">Pseudoduganella armeniaca</name>
    <dbReference type="NCBI Taxonomy" id="2072590"/>
    <lineage>
        <taxon>Bacteria</taxon>
        <taxon>Pseudomonadati</taxon>
        <taxon>Pseudomonadota</taxon>
        <taxon>Betaproteobacteria</taxon>
        <taxon>Burkholderiales</taxon>
        <taxon>Oxalobacteraceae</taxon>
        <taxon>Telluria group</taxon>
        <taxon>Pseudoduganella</taxon>
    </lineage>
</organism>
<dbReference type="KEGG" id="masz:C9I28_16830"/>
<dbReference type="InterPro" id="IPR010667">
    <property type="entry name" value="Phage_T4_Gp19"/>
</dbReference>
<dbReference type="AlphaFoldDB" id="A0A2R4CI57"/>
<dbReference type="OrthoDB" id="9799891at2"/>
<gene>
    <name evidence="1" type="ORF">C9I28_16830</name>
</gene>
<protein>
    <submittedName>
        <fullName evidence="1">Phage tail protein</fullName>
    </submittedName>
</protein>